<reference evidence="2 3" key="1">
    <citation type="submission" date="2017-06" db="EMBL/GenBank/DDBJ databases">
        <title>Comparative genomic analysis of Ambrosia Fusariam Clade fungi.</title>
        <authorList>
            <person name="Stajich J.E."/>
            <person name="Carrillo J."/>
            <person name="Kijimoto T."/>
            <person name="Eskalen A."/>
            <person name="O'Donnell K."/>
            <person name="Kasson M."/>
        </authorList>
    </citation>
    <scope>NUCLEOTIDE SEQUENCE [LARGE SCALE GENOMIC DNA]</scope>
    <source>
        <strain evidence="2 3">NRRL62606</strain>
    </source>
</reference>
<dbReference type="PANTHER" id="PTHR31902">
    <property type="entry name" value="ACTIN PATCHES DISTAL PROTEIN 1"/>
    <property type="match status" value="1"/>
</dbReference>
<feature type="region of interest" description="Disordered" evidence="1">
    <location>
        <begin position="159"/>
        <end position="179"/>
    </location>
</feature>
<dbReference type="CDD" id="cd03062">
    <property type="entry name" value="TRX_Fd_Sucrase"/>
    <property type="match status" value="1"/>
</dbReference>
<comment type="caution">
    <text evidence="2">The sequence shown here is derived from an EMBL/GenBank/DDBJ whole genome shotgun (WGS) entry which is preliminary data.</text>
</comment>
<evidence type="ECO:0000313" key="3">
    <source>
        <dbReference type="Proteomes" id="UP000287972"/>
    </source>
</evidence>
<sequence length="230" mass="25120">MLSASNIPTPDGSSDYSNPTSALLLPAFIVVNNVVPKNTNQLIDLIDAAPTTSSPLTESTLPVTVLSIDPTIPSISIKPCPHEAIILLCSQKSRDARCGQSAPLLRKEFERHLRPLGLYRDLDDERSGGVGVYFISHVSGHKYSANVIVYRRHNAFSRGHDSLPRQSQGDGENGAHEAGDFGASQGIWLARVRPEDCENLIRYTVLQGKVVKPEYQLRGGFDRAKGTTSW</sequence>
<evidence type="ECO:0000256" key="1">
    <source>
        <dbReference type="SAM" id="MobiDB-lite"/>
    </source>
</evidence>
<name>A0A428QX65_9HYPO</name>
<evidence type="ECO:0008006" key="4">
    <source>
        <dbReference type="Google" id="ProtNLM"/>
    </source>
</evidence>
<dbReference type="InterPro" id="IPR036249">
    <property type="entry name" value="Thioredoxin-like_sf"/>
</dbReference>
<dbReference type="SUPFAM" id="SSF52833">
    <property type="entry name" value="Thioredoxin-like"/>
    <property type="match status" value="1"/>
</dbReference>
<dbReference type="PANTHER" id="PTHR31902:SF14">
    <property type="entry name" value="ACTIN PATCHES DISTAL PROTEIN 1"/>
    <property type="match status" value="1"/>
</dbReference>
<dbReference type="InterPro" id="IPR009737">
    <property type="entry name" value="Aim32/Apd1-like"/>
</dbReference>
<evidence type="ECO:0000313" key="2">
    <source>
        <dbReference type="EMBL" id="RSL69915.1"/>
    </source>
</evidence>
<keyword evidence="3" id="KW-1185">Reference proteome</keyword>
<gene>
    <name evidence="2" type="ORF">CEP51_012279</name>
</gene>
<dbReference type="AlphaFoldDB" id="A0A428QX65"/>
<dbReference type="EMBL" id="NKCL01000452">
    <property type="protein sequence ID" value="RSL69915.1"/>
    <property type="molecule type" value="Genomic_DNA"/>
</dbReference>
<organism evidence="2 3">
    <name type="scientific">Fusarium floridanum</name>
    <dbReference type="NCBI Taxonomy" id="1325733"/>
    <lineage>
        <taxon>Eukaryota</taxon>
        <taxon>Fungi</taxon>
        <taxon>Dikarya</taxon>
        <taxon>Ascomycota</taxon>
        <taxon>Pezizomycotina</taxon>
        <taxon>Sordariomycetes</taxon>
        <taxon>Hypocreomycetidae</taxon>
        <taxon>Hypocreales</taxon>
        <taxon>Nectriaceae</taxon>
        <taxon>Fusarium</taxon>
        <taxon>Fusarium solani species complex</taxon>
    </lineage>
</organism>
<dbReference type="Proteomes" id="UP000287972">
    <property type="component" value="Unassembled WGS sequence"/>
</dbReference>
<proteinExistence type="predicted"/>
<dbReference type="Gene3D" id="3.40.30.10">
    <property type="entry name" value="Glutaredoxin"/>
    <property type="match status" value="1"/>
</dbReference>
<dbReference type="Pfam" id="PF06999">
    <property type="entry name" value="Suc_Fer-like"/>
    <property type="match status" value="1"/>
</dbReference>
<protein>
    <recommendedName>
        <fullName evidence="4">Actin patches distal protein 1</fullName>
    </recommendedName>
</protein>
<accession>A0A428QX65</accession>